<organism evidence="1 2">
    <name type="scientific">Fluviicola chungangensis</name>
    <dbReference type="NCBI Taxonomy" id="2597671"/>
    <lineage>
        <taxon>Bacteria</taxon>
        <taxon>Pseudomonadati</taxon>
        <taxon>Bacteroidota</taxon>
        <taxon>Flavobacteriia</taxon>
        <taxon>Flavobacteriales</taxon>
        <taxon>Crocinitomicaceae</taxon>
        <taxon>Fluviicola</taxon>
    </lineage>
</organism>
<dbReference type="Proteomes" id="UP000316008">
    <property type="component" value="Unassembled WGS sequence"/>
</dbReference>
<proteinExistence type="predicted"/>
<dbReference type="GO" id="GO:0016874">
    <property type="term" value="F:ligase activity"/>
    <property type="evidence" value="ECO:0007669"/>
    <property type="project" value="UniProtKB-KW"/>
</dbReference>
<dbReference type="RefSeq" id="WP_144334322.1">
    <property type="nucleotide sequence ID" value="NZ_VLPL01000009.1"/>
</dbReference>
<keyword evidence="1" id="KW-0436">Ligase</keyword>
<dbReference type="InterPro" id="IPR009097">
    <property type="entry name" value="Cyclic_Pdiesterase"/>
</dbReference>
<dbReference type="Pfam" id="PF13563">
    <property type="entry name" value="2_5_RNA_ligase2"/>
    <property type="match status" value="1"/>
</dbReference>
<gene>
    <name evidence="1" type="ORF">FO442_16480</name>
</gene>
<reference evidence="1 2" key="1">
    <citation type="submission" date="2019-07" db="EMBL/GenBank/DDBJ databases">
        <authorList>
            <person name="Huq M.A."/>
        </authorList>
    </citation>
    <scope>NUCLEOTIDE SEQUENCE [LARGE SCALE GENOMIC DNA]</scope>
    <source>
        <strain evidence="1 2">MAH-3</strain>
    </source>
</reference>
<dbReference type="AlphaFoldDB" id="A0A556MJV6"/>
<dbReference type="Gene3D" id="3.90.1140.10">
    <property type="entry name" value="Cyclic phosphodiesterase"/>
    <property type="match status" value="1"/>
</dbReference>
<sequence>MQQLDMFGSELHEYLICVEPDQQTTNKVIQLKHLLHTSIPLSDQVLKSKPHISLCYFEASDFSDELIILKIKQALAGIECFKIGLNGCELWNNGSFILKVDHTESIHMLQKQLSAHFKGVVQTLHLTIARTISRKQFADFSANDFQYSGNFSCDSIVLLKKSGNTPYQLLHRILLSSMK</sequence>
<protein>
    <submittedName>
        <fullName evidence="1">2'-5' RNA ligase family protein</fullName>
    </submittedName>
</protein>
<accession>A0A556MJV6</accession>
<evidence type="ECO:0000313" key="2">
    <source>
        <dbReference type="Proteomes" id="UP000316008"/>
    </source>
</evidence>
<comment type="caution">
    <text evidence="1">The sequence shown here is derived from an EMBL/GenBank/DDBJ whole genome shotgun (WGS) entry which is preliminary data.</text>
</comment>
<name>A0A556MJV6_9FLAO</name>
<dbReference type="OrthoDB" id="1951600at2"/>
<keyword evidence="2" id="KW-1185">Reference proteome</keyword>
<dbReference type="EMBL" id="VLPL01000009">
    <property type="protein sequence ID" value="TSJ40194.1"/>
    <property type="molecule type" value="Genomic_DNA"/>
</dbReference>
<evidence type="ECO:0000313" key="1">
    <source>
        <dbReference type="EMBL" id="TSJ40194.1"/>
    </source>
</evidence>
<dbReference type="SUPFAM" id="SSF55144">
    <property type="entry name" value="LigT-like"/>
    <property type="match status" value="1"/>
</dbReference>